<dbReference type="RefSeq" id="WP_198867635.1">
    <property type="nucleotide sequence ID" value="NZ_CP066310.1"/>
</dbReference>
<evidence type="ECO:0000313" key="2">
    <source>
        <dbReference type="EMBL" id="QQE90236.1"/>
    </source>
</evidence>
<dbReference type="InterPro" id="IPR005569">
    <property type="entry name" value="Arc_DNA-bd_dom"/>
</dbReference>
<dbReference type="InterPro" id="IPR013321">
    <property type="entry name" value="Arc_rbn_hlx_hlx"/>
</dbReference>
<dbReference type="GO" id="GO:0003677">
    <property type="term" value="F:DNA binding"/>
    <property type="evidence" value="ECO:0007669"/>
    <property type="project" value="UniProtKB-KW"/>
</dbReference>
<accession>A0AAQ0C1C8</accession>
<sequence>MSKSTSQQADKFVVRLPDGMRNRLTDAALAQHASMNTLFIQALEQFLDSQQRQQLLLDALAEQVKRLERASAPA</sequence>
<evidence type="ECO:0000313" key="3">
    <source>
        <dbReference type="Proteomes" id="UP000596192"/>
    </source>
</evidence>
<evidence type="ECO:0000259" key="1">
    <source>
        <dbReference type="Pfam" id="PF03869"/>
    </source>
</evidence>
<dbReference type="Proteomes" id="UP000596192">
    <property type="component" value="Chromosome"/>
</dbReference>
<proteinExistence type="predicted"/>
<protein>
    <submittedName>
        <fullName evidence="2">Arc family DNA-binding protein</fullName>
    </submittedName>
</protein>
<dbReference type="SUPFAM" id="SSF47598">
    <property type="entry name" value="Ribbon-helix-helix"/>
    <property type="match status" value="1"/>
</dbReference>
<dbReference type="Gene3D" id="1.10.1220.10">
    <property type="entry name" value="Met repressor-like"/>
    <property type="match status" value="1"/>
</dbReference>
<organism evidence="2 3">
    <name type="scientific">Azotobacter chroococcum</name>
    <dbReference type="NCBI Taxonomy" id="353"/>
    <lineage>
        <taxon>Bacteria</taxon>
        <taxon>Pseudomonadati</taxon>
        <taxon>Pseudomonadota</taxon>
        <taxon>Gammaproteobacteria</taxon>
        <taxon>Pseudomonadales</taxon>
        <taxon>Pseudomonadaceae</taxon>
        <taxon>Azotobacter</taxon>
    </lineage>
</organism>
<gene>
    <name evidence="2" type="ORF">GKQ51_08055</name>
</gene>
<name>A0AAQ0C1C8_9GAMM</name>
<keyword evidence="2" id="KW-0238">DNA-binding</keyword>
<dbReference type="InterPro" id="IPR010985">
    <property type="entry name" value="Ribbon_hlx_hlx"/>
</dbReference>
<dbReference type="AlphaFoldDB" id="A0AAQ0C1C8"/>
<reference evidence="2 3" key="1">
    <citation type="submission" date="2020-12" db="EMBL/GenBank/DDBJ databases">
        <title>Genomic Analysis and Response surface optimization of nitrogen-fixing conditions for A. chroococcum strain HR1, Isolation from rhizosphere soil.</title>
        <authorList>
            <person name="Li J."/>
            <person name="Yang H."/>
            <person name="Liu H."/>
            <person name="Wang C."/>
            <person name="Tian Y."/>
            <person name="Lu X.Y."/>
        </authorList>
    </citation>
    <scope>NUCLEOTIDE SEQUENCE [LARGE SCALE GENOMIC DNA]</scope>
    <source>
        <strain evidence="2 3">HR1</strain>
    </source>
</reference>
<dbReference type="GO" id="GO:0006355">
    <property type="term" value="P:regulation of DNA-templated transcription"/>
    <property type="evidence" value="ECO:0007669"/>
    <property type="project" value="InterPro"/>
</dbReference>
<dbReference type="EMBL" id="CP066310">
    <property type="protein sequence ID" value="QQE90236.1"/>
    <property type="molecule type" value="Genomic_DNA"/>
</dbReference>
<dbReference type="Pfam" id="PF03869">
    <property type="entry name" value="Arc"/>
    <property type="match status" value="1"/>
</dbReference>
<feature type="domain" description="Arc-like DNA binding" evidence="1">
    <location>
        <begin position="7"/>
        <end position="47"/>
    </location>
</feature>